<dbReference type="Proteomes" id="UP000235786">
    <property type="component" value="Unassembled WGS sequence"/>
</dbReference>
<feature type="domain" description="Beta-glucuronidase C-terminal" evidence="2">
    <location>
        <begin position="410"/>
        <end position="516"/>
    </location>
</feature>
<dbReference type="InterPro" id="IPR017853">
    <property type="entry name" value="GH"/>
</dbReference>
<evidence type="ECO:0000313" key="4">
    <source>
        <dbReference type="Proteomes" id="UP000235786"/>
    </source>
</evidence>
<dbReference type="PANTHER" id="PTHR36183">
    <property type="entry name" value="BETA-GLUCURONIDASE"/>
    <property type="match status" value="1"/>
</dbReference>
<evidence type="ECO:0000256" key="1">
    <source>
        <dbReference type="SAM" id="SignalP"/>
    </source>
</evidence>
<dbReference type="AlphaFoldDB" id="A0A2J6RET2"/>
<keyword evidence="3" id="KW-0378">Hydrolase</keyword>
<protein>
    <submittedName>
        <fullName evidence="3">Glycoside hydrolase family 79 protein</fullName>
    </submittedName>
</protein>
<dbReference type="InterPro" id="IPR013780">
    <property type="entry name" value="Glyco_hydro_b"/>
</dbReference>
<dbReference type="InterPro" id="IPR031728">
    <property type="entry name" value="GlcAase_C"/>
</dbReference>
<dbReference type="OrthoDB" id="2831684at2759"/>
<dbReference type="SUPFAM" id="SSF51445">
    <property type="entry name" value="(Trans)glycosidases"/>
    <property type="match status" value="1"/>
</dbReference>
<dbReference type="Gene3D" id="3.20.20.80">
    <property type="entry name" value="Glycosidases"/>
    <property type="match status" value="1"/>
</dbReference>
<name>A0A2J6RET2_HYAVF</name>
<evidence type="ECO:0000259" key="2">
    <source>
        <dbReference type="Pfam" id="PF16862"/>
    </source>
</evidence>
<dbReference type="GO" id="GO:0016787">
    <property type="term" value="F:hydrolase activity"/>
    <property type="evidence" value="ECO:0007669"/>
    <property type="project" value="UniProtKB-KW"/>
</dbReference>
<evidence type="ECO:0000313" key="3">
    <source>
        <dbReference type="EMBL" id="PMD37030.1"/>
    </source>
</evidence>
<accession>A0A2J6RET2</accession>
<feature type="chain" id="PRO_5014463513" evidence="1">
    <location>
        <begin position="24"/>
        <end position="520"/>
    </location>
</feature>
<gene>
    <name evidence="3" type="ORF">L207DRAFT_601431</name>
</gene>
<dbReference type="InterPro" id="IPR052974">
    <property type="entry name" value="GH79_Enzymes"/>
</dbReference>
<keyword evidence="4" id="KW-1185">Reference proteome</keyword>
<dbReference type="Pfam" id="PF16862">
    <property type="entry name" value="Glyco_hydro_79C"/>
    <property type="match status" value="1"/>
</dbReference>
<dbReference type="PANTHER" id="PTHR36183:SF2">
    <property type="entry name" value="BETA-GLUCURONIDASE C-TERMINAL DOMAIN-CONTAINING PROTEIN"/>
    <property type="match status" value="1"/>
</dbReference>
<proteinExistence type="predicted"/>
<keyword evidence="1" id="KW-0732">Signal</keyword>
<dbReference type="Gene3D" id="2.60.40.1180">
    <property type="entry name" value="Golgi alpha-mannosidase II"/>
    <property type="match status" value="1"/>
</dbReference>
<organism evidence="3 4">
    <name type="scientific">Hyaloscypha variabilis (strain UAMH 11265 / GT02V1 / F)</name>
    <name type="common">Meliniomyces variabilis</name>
    <dbReference type="NCBI Taxonomy" id="1149755"/>
    <lineage>
        <taxon>Eukaryota</taxon>
        <taxon>Fungi</taxon>
        <taxon>Dikarya</taxon>
        <taxon>Ascomycota</taxon>
        <taxon>Pezizomycotina</taxon>
        <taxon>Leotiomycetes</taxon>
        <taxon>Helotiales</taxon>
        <taxon>Hyaloscyphaceae</taxon>
        <taxon>Hyaloscypha</taxon>
        <taxon>Hyaloscypha variabilis</taxon>
    </lineage>
</organism>
<reference evidence="3 4" key="1">
    <citation type="submission" date="2016-04" db="EMBL/GenBank/DDBJ databases">
        <title>A degradative enzymes factory behind the ericoid mycorrhizal symbiosis.</title>
        <authorList>
            <consortium name="DOE Joint Genome Institute"/>
            <person name="Martino E."/>
            <person name="Morin E."/>
            <person name="Grelet G."/>
            <person name="Kuo A."/>
            <person name="Kohler A."/>
            <person name="Daghino S."/>
            <person name="Barry K."/>
            <person name="Choi C."/>
            <person name="Cichocki N."/>
            <person name="Clum A."/>
            <person name="Copeland A."/>
            <person name="Hainaut M."/>
            <person name="Haridas S."/>
            <person name="Labutti K."/>
            <person name="Lindquist E."/>
            <person name="Lipzen A."/>
            <person name="Khouja H.-R."/>
            <person name="Murat C."/>
            <person name="Ohm R."/>
            <person name="Olson A."/>
            <person name="Spatafora J."/>
            <person name="Veneault-Fourrey C."/>
            <person name="Henrissat B."/>
            <person name="Grigoriev I."/>
            <person name="Martin F."/>
            <person name="Perotto S."/>
        </authorList>
    </citation>
    <scope>NUCLEOTIDE SEQUENCE [LARGE SCALE GENOMIC DNA]</scope>
    <source>
        <strain evidence="3 4">F</strain>
    </source>
</reference>
<sequence length="520" mass="55275">MPSSKSPISYLLPFLLSLTRSAAAPTLSESPPGDAIPVSPYLNSFSIEFENFPLLNLTFMTGNATHPNQFSINLLSNLAKRTGVMPMIRVGGSTQDDAQFIPSQEEPVIVIGVTNGTDRAGVTIGPSFFSSYGTFPATTYIPGITLAVNGSEGIETRQAETAYISQALGNSLEIIEIGNEPDLFQHWNRRPSTWNVTDYVEEWLNASKVIESTLTKNDPDLAKNIAFFAPSFAGTDVGDSLNSFAPLAAFAHGLDSGNNIKVLSGHNYMGSATGAGVTLQSTLMNHTSIVKSISSHVTLAKELQKYCSAPYVMGETNSLSGGGAAGLTNVFGAALWVVDYTLWQATQNIQRVHFHNSATSPYAAWSPSTIPPTTNAPYYGNLMVAATVGLLPDRSISYLDLGNGDERTSAYTIYSSSKLISVVILNMIEYLSTSSTARPKSTFSVNIPTSVKGALVERLTAPGADALSGVTFGGFSYDYSRAEGKPVLVDAAAALEEVSAKNGVLSVTLQDSEGVILHLF</sequence>
<feature type="signal peptide" evidence="1">
    <location>
        <begin position="1"/>
        <end position="23"/>
    </location>
</feature>
<dbReference type="EMBL" id="KZ613950">
    <property type="protein sequence ID" value="PMD37030.1"/>
    <property type="molecule type" value="Genomic_DNA"/>
</dbReference>